<organism evidence="1 2">
    <name type="scientific">Mycolicibacterium confluentis</name>
    <dbReference type="NCBI Taxonomy" id="28047"/>
    <lineage>
        <taxon>Bacteria</taxon>
        <taxon>Bacillati</taxon>
        <taxon>Actinomycetota</taxon>
        <taxon>Actinomycetes</taxon>
        <taxon>Mycobacteriales</taxon>
        <taxon>Mycobacteriaceae</taxon>
        <taxon>Mycolicibacterium</taxon>
    </lineage>
</organism>
<accession>A0A7I7Y124</accession>
<dbReference type="Proteomes" id="UP000466931">
    <property type="component" value="Chromosome"/>
</dbReference>
<sequence length="173" mass="18742">MSTAAGGDADAEVYRAPLRSRRDDIDPGLTQARALAEGVCGFGGALDPAPADLDTALLLAAEQYDPRVSARIERFAGIAPGALVWTRDADGLYRLGRLDGPWRYDSSAEAQTVDLVHVRDCTWRATPFIERDIPAAVVATFARGGRNFQRIHDDAVGRESQRLWQTPQSSFGG</sequence>
<evidence type="ECO:0000313" key="2">
    <source>
        <dbReference type="Proteomes" id="UP000466931"/>
    </source>
</evidence>
<dbReference type="RefSeq" id="WP_085149834.1">
    <property type="nucleotide sequence ID" value="NZ_AP022612.1"/>
</dbReference>
<reference evidence="1" key="1">
    <citation type="journal article" date="2019" name="Emerg. Microbes Infect.">
        <title>Comprehensive subspecies identification of 175 nontuberculous mycobacteria species based on 7547 genomic profiles.</title>
        <authorList>
            <person name="Matsumoto Y."/>
            <person name="Kinjo T."/>
            <person name="Motooka D."/>
            <person name="Nabeya D."/>
            <person name="Jung N."/>
            <person name="Uechi K."/>
            <person name="Horii T."/>
            <person name="Iida T."/>
            <person name="Fujita J."/>
            <person name="Nakamura S."/>
        </authorList>
    </citation>
    <scope>NUCLEOTIDE SEQUENCE [LARGE SCALE GENOMIC DNA]</scope>
    <source>
        <strain evidence="1">JCM 13671</strain>
    </source>
</reference>
<dbReference type="EMBL" id="AP022612">
    <property type="protein sequence ID" value="BBZ35316.1"/>
    <property type="molecule type" value="Genomic_DNA"/>
</dbReference>
<dbReference type="AlphaFoldDB" id="A0A7I7Y124"/>
<dbReference type="OrthoDB" id="3786994at2"/>
<keyword evidence="2" id="KW-1185">Reference proteome</keyword>
<protein>
    <submittedName>
        <fullName evidence="1">Uncharacterized protein</fullName>
    </submittedName>
</protein>
<name>A0A7I7Y124_9MYCO</name>
<gene>
    <name evidence="1" type="ORF">MCNF_39210</name>
</gene>
<reference evidence="1" key="2">
    <citation type="submission" date="2020-02" db="EMBL/GenBank/DDBJ databases">
        <authorList>
            <person name="Matsumoto Y."/>
            <person name="Motooka D."/>
            <person name="Nakamura S."/>
        </authorList>
    </citation>
    <scope>NUCLEOTIDE SEQUENCE</scope>
    <source>
        <strain evidence="1">JCM 13671</strain>
    </source>
</reference>
<evidence type="ECO:0000313" key="1">
    <source>
        <dbReference type="EMBL" id="BBZ35316.1"/>
    </source>
</evidence>
<proteinExistence type="predicted"/>